<accession>A0A8J7WKI3</accession>
<evidence type="ECO:0000256" key="6">
    <source>
        <dbReference type="ARBA" id="ARBA00023004"/>
    </source>
</evidence>
<dbReference type="InterPro" id="IPR017871">
    <property type="entry name" value="ABC_transporter-like_CS"/>
</dbReference>
<dbReference type="RefSeq" id="WP_211463233.1">
    <property type="nucleotide sequence ID" value="NZ_JAGSXH010000001.1"/>
</dbReference>
<dbReference type="InterPro" id="IPR027417">
    <property type="entry name" value="P-loop_NTPase"/>
</dbReference>
<dbReference type="SMART" id="SM00382">
    <property type="entry name" value="AAA"/>
    <property type="match status" value="1"/>
</dbReference>
<keyword evidence="2" id="KW-1003">Cell membrane</keyword>
<feature type="domain" description="ABC transporter" evidence="9">
    <location>
        <begin position="8"/>
        <end position="242"/>
    </location>
</feature>
<organism evidence="10 11">
    <name type="scientific">Actinocrinis puniceicyclus</name>
    <dbReference type="NCBI Taxonomy" id="977794"/>
    <lineage>
        <taxon>Bacteria</taxon>
        <taxon>Bacillati</taxon>
        <taxon>Actinomycetota</taxon>
        <taxon>Actinomycetes</taxon>
        <taxon>Catenulisporales</taxon>
        <taxon>Actinospicaceae</taxon>
        <taxon>Actinocrinis</taxon>
    </lineage>
</organism>
<dbReference type="GO" id="GO:0016887">
    <property type="term" value="F:ATP hydrolysis activity"/>
    <property type="evidence" value="ECO:0007669"/>
    <property type="project" value="InterPro"/>
</dbReference>
<comment type="caution">
    <text evidence="10">The sequence shown here is derived from an EMBL/GenBank/DDBJ whole genome shotgun (WGS) entry which is preliminary data.</text>
</comment>
<evidence type="ECO:0000256" key="8">
    <source>
        <dbReference type="ARBA" id="ARBA00023136"/>
    </source>
</evidence>
<dbReference type="InterPro" id="IPR003439">
    <property type="entry name" value="ABC_transporter-like_ATP-bd"/>
</dbReference>
<dbReference type="EMBL" id="JAGSXH010000001">
    <property type="protein sequence ID" value="MBS2961499.1"/>
    <property type="molecule type" value="Genomic_DNA"/>
</dbReference>
<protein>
    <submittedName>
        <fullName evidence="10">ABC transporter ATP-binding protein</fullName>
    </submittedName>
</protein>
<keyword evidence="11" id="KW-1185">Reference proteome</keyword>
<dbReference type="Pfam" id="PF00005">
    <property type="entry name" value="ABC_tran"/>
    <property type="match status" value="1"/>
</dbReference>
<evidence type="ECO:0000313" key="11">
    <source>
        <dbReference type="Proteomes" id="UP000677913"/>
    </source>
</evidence>
<reference evidence="10" key="1">
    <citation type="submission" date="2021-04" db="EMBL/GenBank/DDBJ databases">
        <title>Genome based classification of Actinospica acidithermotolerans sp. nov., an actinobacterium isolated from an Indonesian hot spring.</title>
        <authorList>
            <person name="Kusuma A.B."/>
            <person name="Putra K.E."/>
            <person name="Nafisah S."/>
            <person name="Loh J."/>
            <person name="Nouioui I."/>
            <person name="Goodfellow M."/>
        </authorList>
    </citation>
    <scope>NUCLEOTIDE SEQUENCE</scope>
    <source>
        <strain evidence="10">DSM 45618</strain>
    </source>
</reference>
<name>A0A8J7WKI3_9ACTN</name>
<evidence type="ECO:0000256" key="1">
    <source>
        <dbReference type="ARBA" id="ARBA00022448"/>
    </source>
</evidence>
<keyword evidence="6" id="KW-0408">Iron</keyword>
<evidence type="ECO:0000256" key="7">
    <source>
        <dbReference type="ARBA" id="ARBA00023065"/>
    </source>
</evidence>
<evidence type="ECO:0000259" key="9">
    <source>
        <dbReference type="PROSITE" id="PS50893"/>
    </source>
</evidence>
<dbReference type="Gene3D" id="3.40.50.300">
    <property type="entry name" value="P-loop containing nucleotide triphosphate hydrolases"/>
    <property type="match status" value="1"/>
</dbReference>
<dbReference type="SUPFAM" id="SSF52540">
    <property type="entry name" value="P-loop containing nucleoside triphosphate hydrolases"/>
    <property type="match status" value="1"/>
</dbReference>
<keyword evidence="3" id="KW-0410">Iron transport</keyword>
<keyword evidence="4" id="KW-0547">Nucleotide-binding</keyword>
<keyword evidence="5 10" id="KW-0067">ATP-binding</keyword>
<dbReference type="InterPro" id="IPR050093">
    <property type="entry name" value="ABC_SmlMolc_Importer"/>
</dbReference>
<dbReference type="PANTHER" id="PTHR42781">
    <property type="entry name" value="SPERMIDINE/PUTRESCINE IMPORT ATP-BINDING PROTEIN POTA"/>
    <property type="match status" value="1"/>
</dbReference>
<evidence type="ECO:0000313" key="10">
    <source>
        <dbReference type="EMBL" id="MBS2961499.1"/>
    </source>
</evidence>
<evidence type="ECO:0000256" key="2">
    <source>
        <dbReference type="ARBA" id="ARBA00022475"/>
    </source>
</evidence>
<dbReference type="PROSITE" id="PS50893">
    <property type="entry name" value="ABC_TRANSPORTER_2"/>
    <property type="match status" value="1"/>
</dbReference>
<keyword evidence="7" id="KW-0406">Ion transport</keyword>
<keyword evidence="1" id="KW-0813">Transport</keyword>
<dbReference type="AlphaFoldDB" id="A0A8J7WKI3"/>
<dbReference type="GO" id="GO:0005524">
    <property type="term" value="F:ATP binding"/>
    <property type="evidence" value="ECO:0007669"/>
    <property type="project" value="UniProtKB-KW"/>
</dbReference>
<dbReference type="PROSITE" id="PS00211">
    <property type="entry name" value="ABC_TRANSPORTER_1"/>
    <property type="match status" value="1"/>
</dbReference>
<dbReference type="Proteomes" id="UP000677913">
    <property type="component" value="Unassembled WGS sequence"/>
</dbReference>
<evidence type="ECO:0000256" key="4">
    <source>
        <dbReference type="ARBA" id="ARBA00022741"/>
    </source>
</evidence>
<gene>
    <name evidence="10" type="ORF">KGA66_00475</name>
</gene>
<sequence>MTASSAALECRDLAVGRDARPVLADVALAVPRGGLLALLGASGSGKTTLLDTIAGFIAPLRGEIRLAGTQVSGPGRHEPPERRGVGVVFQHYALWPHMPVADIVAYPMRRAGTGKTAARTQAAALLERLGIAALAGRRPAELSGGEQQRVALARALARQPALFLFDEPTAHLDAHLRALVLDEVARRRVESGAAAVYATHDAAEALAIADTVAVLDRGRIAQSGPPHEVYERPAGLSVARLTGPACVLRVPTTSPNDGATAQITIGSASATVQYASDRPSRRVLVRPDWAVLGGPFSGVAARVRFRGPHTDYSLDTDAGRLDLRVPGPPRHSAGERVDWALSRAWPLPEPSGANDPARIPSNC</sequence>
<proteinExistence type="predicted"/>
<keyword evidence="8" id="KW-0472">Membrane</keyword>
<dbReference type="GO" id="GO:0016020">
    <property type="term" value="C:membrane"/>
    <property type="evidence" value="ECO:0007669"/>
    <property type="project" value="InterPro"/>
</dbReference>
<dbReference type="CDD" id="cd03259">
    <property type="entry name" value="ABC_Carb_Solutes_like"/>
    <property type="match status" value="1"/>
</dbReference>
<dbReference type="GO" id="GO:0015408">
    <property type="term" value="F:ABC-type ferric iron transporter activity"/>
    <property type="evidence" value="ECO:0007669"/>
    <property type="project" value="InterPro"/>
</dbReference>
<evidence type="ECO:0000256" key="5">
    <source>
        <dbReference type="ARBA" id="ARBA00022840"/>
    </source>
</evidence>
<dbReference type="InterPro" id="IPR015853">
    <property type="entry name" value="ABC_transpr_FbpC"/>
</dbReference>
<dbReference type="PANTHER" id="PTHR42781:SF4">
    <property type="entry name" value="SPERMIDINE_PUTRESCINE IMPORT ATP-BINDING PROTEIN POTA"/>
    <property type="match status" value="1"/>
</dbReference>
<dbReference type="InterPro" id="IPR003593">
    <property type="entry name" value="AAA+_ATPase"/>
</dbReference>
<evidence type="ECO:0000256" key="3">
    <source>
        <dbReference type="ARBA" id="ARBA00022496"/>
    </source>
</evidence>